<evidence type="ECO:0000256" key="8">
    <source>
        <dbReference type="SAM" id="Phobius"/>
    </source>
</evidence>
<evidence type="ECO:0000256" key="7">
    <source>
        <dbReference type="SAM" id="Coils"/>
    </source>
</evidence>
<dbReference type="PROSITE" id="PS50111">
    <property type="entry name" value="CHEMOTAXIS_TRANSDUC_2"/>
    <property type="match status" value="1"/>
</dbReference>
<dbReference type="Pfam" id="PF00015">
    <property type="entry name" value="MCPsignal"/>
    <property type="match status" value="1"/>
</dbReference>
<dbReference type="PANTHER" id="PTHR32089:SF112">
    <property type="entry name" value="LYSOZYME-LIKE PROTEIN-RELATED"/>
    <property type="match status" value="1"/>
</dbReference>
<evidence type="ECO:0000256" key="5">
    <source>
        <dbReference type="ARBA" id="ARBA00029447"/>
    </source>
</evidence>
<feature type="transmembrane region" description="Helical" evidence="8">
    <location>
        <begin position="24"/>
        <end position="45"/>
    </location>
</feature>
<evidence type="ECO:0000256" key="6">
    <source>
        <dbReference type="PROSITE-ProRule" id="PRU00284"/>
    </source>
</evidence>
<dbReference type="InterPro" id="IPR003660">
    <property type="entry name" value="HAMP_dom"/>
</dbReference>
<sequence>MSRIRNVLKPIINHAQKILGKFNLGSRVALVVLSICILSSVYIGWSGYETAKESAEGLMEDRLTREAAIANELIKNAKLTYPSDEDKFEEQVKRIVNQQAAALGQDGLNGKIYAVGENDSVSMASGSVSPLTDNIIEEINLRDKGTLNTEIDQEPYLLSFFRIQELSQIYVIAVPETDYLKEQEALGQSIIRVVAFTTLLAILLTILLTRSISKPLNILREEMRNVRGGIYTNARHQINTTIPEIVSLNKSYQIMMNTIRTLMNELKAAGDNLNRSGEKLIDRSDHMFRTLDPVRRKSRVIKSQANETSASSEKSLETTLHMAREIETMIQTLYETNQLNQQLIDKRDEGIKSVHQMNASMKVTDQKLQELSREIKGLREHTIQSKEAAYLIKEIADNTRLLSLNASIEAARAGENGKGFAVVAKEVGSLAEQSSKHLSTIDQSMNRMVQVSGEVESKFNELMADTAVKLEESSNGIKYFNALINQMDHSTQKISSVYHQTVEFEKILPGVKTTGEHAHLIAKETNEGFDEMTRTLSEQELLIIEVKEIATELYRISSHLNEQFNHPSDAV</sequence>
<dbReference type="PANTHER" id="PTHR32089">
    <property type="entry name" value="METHYL-ACCEPTING CHEMOTAXIS PROTEIN MCPB"/>
    <property type="match status" value="1"/>
</dbReference>
<keyword evidence="3 8" id="KW-0472">Membrane</keyword>
<organism evidence="11 12">
    <name type="scientific">Jeotgalibacillus haloalkalitolerans</name>
    <dbReference type="NCBI Taxonomy" id="3104292"/>
    <lineage>
        <taxon>Bacteria</taxon>
        <taxon>Bacillati</taxon>
        <taxon>Bacillota</taxon>
        <taxon>Bacilli</taxon>
        <taxon>Bacillales</taxon>
        <taxon>Caryophanaceae</taxon>
        <taxon>Jeotgalibacillus</taxon>
    </lineage>
</organism>
<accession>A0ABU5KLN6</accession>
<protein>
    <submittedName>
        <fullName evidence="11">Methyl-accepting chemotaxis protein</fullName>
    </submittedName>
</protein>
<evidence type="ECO:0000313" key="12">
    <source>
        <dbReference type="Proteomes" id="UP001292084"/>
    </source>
</evidence>
<dbReference type="Gene3D" id="1.10.287.950">
    <property type="entry name" value="Methyl-accepting chemotaxis protein"/>
    <property type="match status" value="1"/>
</dbReference>
<keyword evidence="4 6" id="KW-0807">Transducer</keyword>
<dbReference type="EMBL" id="JAXQNN010000002">
    <property type="protein sequence ID" value="MDZ5712179.1"/>
    <property type="molecule type" value="Genomic_DNA"/>
</dbReference>
<feature type="coiled-coil region" evidence="7">
    <location>
        <begin position="354"/>
        <end position="381"/>
    </location>
</feature>
<proteinExistence type="inferred from homology"/>
<name>A0ABU5KLN6_9BACL</name>
<dbReference type="Gene3D" id="6.10.340.10">
    <property type="match status" value="1"/>
</dbReference>
<evidence type="ECO:0000313" key="11">
    <source>
        <dbReference type="EMBL" id="MDZ5712179.1"/>
    </source>
</evidence>
<keyword evidence="8" id="KW-1133">Transmembrane helix</keyword>
<feature type="domain" description="Methyl-accepting transducer" evidence="9">
    <location>
        <begin position="283"/>
        <end position="533"/>
    </location>
</feature>
<dbReference type="SMART" id="SM00283">
    <property type="entry name" value="MA"/>
    <property type="match status" value="1"/>
</dbReference>
<keyword evidence="8" id="KW-0812">Transmembrane</keyword>
<evidence type="ECO:0000256" key="4">
    <source>
        <dbReference type="ARBA" id="ARBA00023224"/>
    </source>
</evidence>
<comment type="subcellular location">
    <subcellularLocation>
        <location evidence="1">Cell membrane</location>
    </subcellularLocation>
</comment>
<reference evidence="11 12" key="1">
    <citation type="submission" date="2023-12" db="EMBL/GenBank/DDBJ databases">
        <title>Jeotgalibacillus haloalkaliphilus sp. nov., a novel salt-tolerant bacteria, isolated from the estuary of the Fenhe River into the Yellow River.</title>
        <authorList>
            <person name="Li Y."/>
        </authorList>
    </citation>
    <scope>NUCLEOTIDE SEQUENCE [LARGE SCALE GENOMIC DNA]</scope>
    <source>
        <strain evidence="11 12">HH7-29</strain>
    </source>
</reference>
<evidence type="ECO:0000256" key="1">
    <source>
        <dbReference type="ARBA" id="ARBA00004236"/>
    </source>
</evidence>
<evidence type="ECO:0000259" key="10">
    <source>
        <dbReference type="PROSITE" id="PS50885"/>
    </source>
</evidence>
<comment type="similarity">
    <text evidence="5">Belongs to the methyl-accepting chemotaxis (MCP) protein family.</text>
</comment>
<comment type="caution">
    <text evidence="11">The sequence shown here is derived from an EMBL/GenBank/DDBJ whole genome shotgun (WGS) entry which is preliminary data.</text>
</comment>
<keyword evidence="12" id="KW-1185">Reference proteome</keyword>
<dbReference type="RefSeq" id="WP_322421157.1">
    <property type="nucleotide sequence ID" value="NZ_JAXQNN010000002.1"/>
</dbReference>
<evidence type="ECO:0000256" key="2">
    <source>
        <dbReference type="ARBA" id="ARBA00022475"/>
    </source>
</evidence>
<dbReference type="Proteomes" id="UP001292084">
    <property type="component" value="Unassembled WGS sequence"/>
</dbReference>
<gene>
    <name evidence="11" type="ORF">UFB30_08050</name>
</gene>
<dbReference type="InterPro" id="IPR004089">
    <property type="entry name" value="MCPsignal_dom"/>
</dbReference>
<feature type="domain" description="HAMP" evidence="10">
    <location>
        <begin position="210"/>
        <end position="264"/>
    </location>
</feature>
<evidence type="ECO:0000259" key="9">
    <source>
        <dbReference type="PROSITE" id="PS50111"/>
    </source>
</evidence>
<keyword evidence="7" id="KW-0175">Coiled coil</keyword>
<dbReference type="SUPFAM" id="SSF58104">
    <property type="entry name" value="Methyl-accepting chemotaxis protein (MCP) signaling domain"/>
    <property type="match status" value="1"/>
</dbReference>
<evidence type="ECO:0000256" key="3">
    <source>
        <dbReference type="ARBA" id="ARBA00023136"/>
    </source>
</evidence>
<dbReference type="PROSITE" id="PS50885">
    <property type="entry name" value="HAMP"/>
    <property type="match status" value="1"/>
</dbReference>
<keyword evidence="2" id="KW-1003">Cell membrane</keyword>